<evidence type="ECO:0000256" key="1">
    <source>
        <dbReference type="SAM" id="Phobius"/>
    </source>
</evidence>
<sequence>MTFLRNYNCAYILQILLIQLTLVGCVQVCDSDEECLGNNMLCKGNECICDNGQYVNPPVTTEAAVLETTLVPIDERKHGAEEAMYLYRITSTFTLYLFLTVFIGLFWYGLYLAVLNRLRRDPQIAIRQNMNIPKTTLLTSPGKLGE</sequence>
<keyword evidence="1" id="KW-1133">Transmembrane helix</keyword>
<proteinExistence type="predicted"/>
<dbReference type="PROSITE" id="PS51257">
    <property type="entry name" value="PROKAR_LIPOPROTEIN"/>
    <property type="match status" value="1"/>
</dbReference>
<protein>
    <submittedName>
        <fullName evidence="4">Uncharacterized protein LOC108563271</fullName>
    </submittedName>
</protein>
<keyword evidence="1" id="KW-0472">Membrane</keyword>
<evidence type="ECO:0000256" key="2">
    <source>
        <dbReference type="SAM" id="SignalP"/>
    </source>
</evidence>
<keyword evidence="2" id="KW-0732">Signal</keyword>
<dbReference type="RefSeq" id="XP_017777385.1">
    <property type="nucleotide sequence ID" value="XM_017921896.1"/>
</dbReference>
<dbReference type="GeneID" id="108563271"/>
<feature type="chain" id="PRO_5045351097" evidence="2">
    <location>
        <begin position="26"/>
        <end position="146"/>
    </location>
</feature>
<keyword evidence="3" id="KW-1185">Reference proteome</keyword>
<evidence type="ECO:0000313" key="3">
    <source>
        <dbReference type="Proteomes" id="UP000695000"/>
    </source>
</evidence>
<feature type="transmembrane region" description="Helical" evidence="1">
    <location>
        <begin position="93"/>
        <end position="114"/>
    </location>
</feature>
<organism evidence="3 4">
    <name type="scientific">Nicrophorus vespilloides</name>
    <name type="common">Boreal carrion beetle</name>
    <dbReference type="NCBI Taxonomy" id="110193"/>
    <lineage>
        <taxon>Eukaryota</taxon>
        <taxon>Metazoa</taxon>
        <taxon>Ecdysozoa</taxon>
        <taxon>Arthropoda</taxon>
        <taxon>Hexapoda</taxon>
        <taxon>Insecta</taxon>
        <taxon>Pterygota</taxon>
        <taxon>Neoptera</taxon>
        <taxon>Endopterygota</taxon>
        <taxon>Coleoptera</taxon>
        <taxon>Polyphaga</taxon>
        <taxon>Staphyliniformia</taxon>
        <taxon>Silphidae</taxon>
        <taxon>Nicrophorinae</taxon>
        <taxon>Nicrophorus</taxon>
    </lineage>
</organism>
<accession>A0ABM1MS35</accession>
<gene>
    <name evidence="4" type="primary">LOC108563271</name>
</gene>
<dbReference type="Proteomes" id="UP000695000">
    <property type="component" value="Unplaced"/>
</dbReference>
<name>A0ABM1MS35_NICVS</name>
<feature type="signal peptide" evidence="2">
    <location>
        <begin position="1"/>
        <end position="25"/>
    </location>
</feature>
<evidence type="ECO:0000313" key="4">
    <source>
        <dbReference type="RefSeq" id="XP_017777385.1"/>
    </source>
</evidence>
<keyword evidence="1" id="KW-0812">Transmembrane</keyword>
<reference evidence="4" key="1">
    <citation type="submission" date="2025-08" db="UniProtKB">
        <authorList>
            <consortium name="RefSeq"/>
        </authorList>
    </citation>
    <scope>IDENTIFICATION</scope>
    <source>
        <tissue evidence="4">Whole Larva</tissue>
    </source>
</reference>